<evidence type="ECO:0000256" key="1">
    <source>
        <dbReference type="ARBA" id="ARBA00007613"/>
    </source>
</evidence>
<dbReference type="InterPro" id="IPR010131">
    <property type="entry name" value="MdtP/NodT-like"/>
</dbReference>
<dbReference type="PANTHER" id="PTHR30203">
    <property type="entry name" value="OUTER MEMBRANE CATION EFFLUX PROTEIN"/>
    <property type="match status" value="1"/>
</dbReference>
<dbReference type="GO" id="GO:0005886">
    <property type="term" value="C:plasma membrane"/>
    <property type="evidence" value="ECO:0007669"/>
    <property type="project" value="UniProtKB-SubCell"/>
</dbReference>
<keyword evidence="2" id="KW-0812">Transmembrane</keyword>
<dbReference type="EMBL" id="FRXO01000004">
    <property type="protein sequence ID" value="SHO65587.1"/>
    <property type="molecule type" value="Genomic_DNA"/>
</dbReference>
<feature type="signal peptide" evidence="2">
    <location>
        <begin position="1"/>
        <end position="26"/>
    </location>
</feature>
<dbReference type="RefSeq" id="WP_073628642.1">
    <property type="nucleotide sequence ID" value="NZ_FRXO01000004.1"/>
</dbReference>
<dbReference type="Gene3D" id="2.20.200.10">
    <property type="entry name" value="Outer membrane efflux proteins (OEP)"/>
    <property type="match status" value="1"/>
</dbReference>
<comment type="subcellular location">
    <subcellularLocation>
        <location evidence="2">Cell membrane</location>
        <topology evidence="2">Lipid-anchor</topology>
    </subcellularLocation>
</comment>
<dbReference type="AlphaFoldDB" id="A0A1M7ZL37"/>
<feature type="region of interest" description="Disordered" evidence="3">
    <location>
        <begin position="476"/>
        <end position="506"/>
    </location>
</feature>
<keyword evidence="2" id="KW-0732">Signal</keyword>
<name>A0A1M7ZL37_9HYPH</name>
<organism evidence="4 5">
    <name type="scientific">Pseudoxanthobacter soli DSM 19599</name>
    <dbReference type="NCBI Taxonomy" id="1123029"/>
    <lineage>
        <taxon>Bacteria</taxon>
        <taxon>Pseudomonadati</taxon>
        <taxon>Pseudomonadota</taxon>
        <taxon>Alphaproteobacteria</taxon>
        <taxon>Hyphomicrobiales</taxon>
        <taxon>Segnochrobactraceae</taxon>
        <taxon>Pseudoxanthobacter</taxon>
    </lineage>
</organism>
<accession>A0A1M7ZL37</accession>
<reference evidence="4 5" key="1">
    <citation type="submission" date="2016-12" db="EMBL/GenBank/DDBJ databases">
        <authorList>
            <person name="Song W.-J."/>
            <person name="Kurnit D.M."/>
        </authorList>
    </citation>
    <scope>NUCLEOTIDE SEQUENCE [LARGE SCALE GENOMIC DNA]</scope>
    <source>
        <strain evidence="4 5">DSM 19599</strain>
    </source>
</reference>
<dbReference type="Proteomes" id="UP000186406">
    <property type="component" value="Unassembled WGS sequence"/>
</dbReference>
<dbReference type="Pfam" id="PF02321">
    <property type="entry name" value="OEP"/>
    <property type="match status" value="2"/>
</dbReference>
<protein>
    <submittedName>
        <fullName evidence="4">Efflux transporter, outer membrane factor (OMF) lipoprotein, NodT family</fullName>
    </submittedName>
</protein>
<dbReference type="PANTHER" id="PTHR30203:SF33">
    <property type="entry name" value="BLR4455 PROTEIN"/>
    <property type="match status" value="1"/>
</dbReference>
<dbReference type="OrthoDB" id="7181739at2"/>
<dbReference type="InterPro" id="IPR003423">
    <property type="entry name" value="OMP_efflux"/>
</dbReference>
<dbReference type="PROSITE" id="PS51257">
    <property type="entry name" value="PROKAR_LIPOPROTEIN"/>
    <property type="match status" value="1"/>
</dbReference>
<comment type="similarity">
    <text evidence="1 2">Belongs to the outer membrane factor (OMF) (TC 1.B.17) family.</text>
</comment>
<feature type="chain" id="PRO_5011811448" evidence="2">
    <location>
        <begin position="27"/>
        <end position="506"/>
    </location>
</feature>
<dbReference type="SUPFAM" id="SSF56954">
    <property type="entry name" value="Outer membrane efflux proteins (OEP)"/>
    <property type="match status" value="1"/>
</dbReference>
<dbReference type="Gene3D" id="1.20.1600.10">
    <property type="entry name" value="Outer membrane efflux proteins (OEP)"/>
    <property type="match status" value="1"/>
</dbReference>
<evidence type="ECO:0000313" key="5">
    <source>
        <dbReference type="Proteomes" id="UP000186406"/>
    </source>
</evidence>
<keyword evidence="5" id="KW-1185">Reference proteome</keyword>
<evidence type="ECO:0000256" key="3">
    <source>
        <dbReference type="SAM" id="MobiDB-lite"/>
    </source>
</evidence>
<sequence length="506" mass="53974">MNLRSSIVAHPRRRAALALLATSLLAGCMVGPNYVRPSADVPVAYKELDGWKPANPSDHVDRGPWWDLYGDPLLSRLEAEVVVNNQNLKAFEAAYRQARAIVAEAQSGLYPSATFNPEVSRQRASNNDQVSYNVLANASWEPDIWGSVRRQVEGNTASAQASAADLANARLSAQADLANYYFLLRYQDSLKRLLNETATAYQRSLQIARNQYEQGTAARSDVITAETQLLSTQARAIAAEVDRAKYEHAIALLVGKTPSEVSIPPGALTDRVPKIPVGLPSTLLERRPDIAAAERTMQAQNAQIGVATAAFFPNIDLSASAGFGGGAMQQLLTASNQVWSLAASGAQILFDGGLRTATVAAAQAGYEQSVANYRQTVLAAFQDVEDELSSLRILARQIAVQRRAVASAQQAVTISLNEYQAGTQDYTTVVQAQTTALSNEQTLLQARSDRVNATVSLIRALGGGWETADLPTAGNIKKAPLAPDPSPAPAGTPQAAAIVPASGNRT</sequence>
<dbReference type="STRING" id="1123029.SAMN02745172_02232"/>
<keyword evidence="2" id="KW-1134">Transmembrane beta strand</keyword>
<keyword evidence="2" id="KW-0564">Palmitate</keyword>
<evidence type="ECO:0000313" key="4">
    <source>
        <dbReference type="EMBL" id="SHO65587.1"/>
    </source>
</evidence>
<dbReference type="GO" id="GO:0015562">
    <property type="term" value="F:efflux transmembrane transporter activity"/>
    <property type="evidence" value="ECO:0007669"/>
    <property type="project" value="InterPro"/>
</dbReference>
<proteinExistence type="inferred from homology"/>
<gene>
    <name evidence="4" type="ORF">SAMN02745172_02232</name>
</gene>
<dbReference type="NCBIfam" id="TIGR01845">
    <property type="entry name" value="outer_NodT"/>
    <property type="match status" value="1"/>
</dbReference>
<keyword evidence="2" id="KW-0472">Membrane</keyword>
<evidence type="ECO:0000256" key="2">
    <source>
        <dbReference type="RuleBase" id="RU362097"/>
    </source>
</evidence>
<keyword evidence="2 4" id="KW-0449">Lipoprotein</keyword>